<dbReference type="OrthoDB" id="7161229at2"/>
<evidence type="ECO:0000313" key="2">
    <source>
        <dbReference type="EMBL" id="VCU06857.1"/>
    </source>
</evidence>
<organism evidence="2 3">
    <name type="scientific">Rhodoplanes serenus</name>
    <dbReference type="NCBI Taxonomy" id="200615"/>
    <lineage>
        <taxon>Bacteria</taxon>
        <taxon>Pseudomonadati</taxon>
        <taxon>Pseudomonadota</taxon>
        <taxon>Alphaproteobacteria</taxon>
        <taxon>Hyphomicrobiales</taxon>
        <taxon>Nitrobacteraceae</taxon>
        <taxon>Rhodoplanes</taxon>
    </lineage>
</organism>
<feature type="compositionally biased region" description="Basic and acidic residues" evidence="1">
    <location>
        <begin position="63"/>
        <end position="83"/>
    </location>
</feature>
<accession>A0A3S4AXW1</accession>
<feature type="compositionally biased region" description="Low complexity" evidence="1">
    <location>
        <begin position="47"/>
        <end position="62"/>
    </location>
</feature>
<dbReference type="RefSeq" id="WP_129607278.1">
    <property type="nucleotide sequence ID" value="NZ_UWOC01000011.1"/>
</dbReference>
<name>A0A3S4AXW1_9BRAD</name>
<dbReference type="AlphaFoldDB" id="A0A3S4AXW1"/>
<feature type="region of interest" description="Disordered" evidence="1">
    <location>
        <begin position="43"/>
        <end position="164"/>
    </location>
</feature>
<protein>
    <submittedName>
        <fullName evidence="2">Uncharacterized protein</fullName>
    </submittedName>
</protein>
<dbReference type="Proteomes" id="UP000289200">
    <property type="component" value="Unassembled WGS sequence"/>
</dbReference>
<dbReference type="EMBL" id="UWOC01000011">
    <property type="protein sequence ID" value="VCU06857.1"/>
    <property type="molecule type" value="Genomic_DNA"/>
</dbReference>
<sequence length="288" mass="29426">MRVALAISVAIHAVLWGLAGWLAHVPAAGPGMAAMEIELVRPEEAPPEQAQAPQPPEIQAAPEPDKAAADKPVTEKPVAEKPAAELAQPEKAAAETAPEQPARAEPVPPSSASAQAAVPPDLPRPDQPPPSTPTQLAAVDPATAAAAAPSSAEPPAGEGGGTWFDSPLMNVAIGYETTDRKAKLTDREIAAVKARLASCWRPSPALADAPARLAVVLRVALRPDGSLAGDPSLMAASASPKGAALLQTAMQALRSCPPVGLLPAAKYKEWRLLDLAFAPSGLTGLPKL</sequence>
<feature type="compositionally biased region" description="Pro residues" evidence="1">
    <location>
        <begin position="120"/>
        <end position="132"/>
    </location>
</feature>
<reference evidence="3" key="1">
    <citation type="submission" date="2018-10" db="EMBL/GenBank/DDBJ databases">
        <authorList>
            <person name="Peiro R."/>
            <person name="Begona"/>
            <person name="Cbmso G."/>
            <person name="Lopez M."/>
            <person name="Gonzalez S."/>
            <person name="Sacristan E."/>
            <person name="Castillo E."/>
        </authorList>
    </citation>
    <scope>NUCLEOTIDE SEQUENCE [LARGE SCALE GENOMIC DNA]</scope>
</reference>
<proteinExistence type="predicted"/>
<gene>
    <name evidence="2" type="ORF">RHODGE_RHODGE_00181</name>
</gene>
<dbReference type="Gene3D" id="3.30.1150.10">
    <property type="match status" value="1"/>
</dbReference>
<feature type="compositionally biased region" description="Low complexity" evidence="1">
    <location>
        <begin position="84"/>
        <end position="119"/>
    </location>
</feature>
<evidence type="ECO:0000256" key="1">
    <source>
        <dbReference type="SAM" id="MobiDB-lite"/>
    </source>
</evidence>
<keyword evidence="3" id="KW-1185">Reference proteome</keyword>
<comment type="caution">
    <text evidence="2">The sequence shown here is derived from an EMBL/GenBank/DDBJ whole genome shotgun (WGS) entry which is preliminary data.</text>
</comment>
<feature type="compositionally biased region" description="Low complexity" evidence="1">
    <location>
        <begin position="133"/>
        <end position="156"/>
    </location>
</feature>
<evidence type="ECO:0000313" key="3">
    <source>
        <dbReference type="Proteomes" id="UP000289200"/>
    </source>
</evidence>